<evidence type="ECO:0000313" key="1">
    <source>
        <dbReference type="EMBL" id="AMY69056.1"/>
    </source>
</evidence>
<keyword evidence="2" id="KW-1185">Reference proteome</keyword>
<reference evidence="1 2" key="1">
    <citation type="submission" date="2015-09" db="EMBL/GenBank/DDBJ databases">
        <title>Complete genome sequence of Defluviimonas alba cai42t isolated from an oilfield in Xinjiang.</title>
        <authorList>
            <person name="Geng S."/>
            <person name="Pan X."/>
            <person name="Wu X."/>
        </authorList>
    </citation>
    <scope>NUCLEOTIDE SEQUENCE [LARGE SCALE GENOMIC DNA]</scope>
    <source>
        <strain evidence="2">cai42</strain>
    </source>
</reference>
<name>A0A159Z221_9RHOB</name>
<sequence>MKQTGVTEALKKKFTPESVEILVTLKSGAKFRTMCVKYEWNEASGKLIIFRGNPFAPKQMFKNTVLHVEQISP</sequence>
<dbReference type="EMBL" id="CP012661">
    <property type="protein sequence ID" value="AMY69056.1"/>
    <property type="molecule type" value="Genomic_DNA"/>
</dbReference>
<dbReference type="AlphaFoldDB" id="A0A159Z221"/>
<gene>
    <name evidence="1" type="ORF">AKL17_1805</name>
</gene>
<dbReference type="KEGG" id="daa:AKL17_1805"/>
<proteinExistence type="predicted"/>
<protein>
    <submittedName>
        <fullName evidence="1">Uncharacterized protein</fullName>
    </submittedName>
</protein>
<evidence type="ECO:0000313" key="2">
    <source>
        <dbReference type="Proteomes" id="UP000076128"/>
    </source>
</evidence>
<organism evidence="1 2">
    <name type="scientific">Frigidibacter mobilis</name>
    <dbReference type="NCBI Taxonomy" id="1335048"/>
    <lineage>
        <taxon>Bacteria</taxon>
        <taxon>Pseudomonadati</taxon>
        <taxon>Pseudomonadota</taxon>
        <taxon>Alphaproteobacteria</taxon>
        <taxon>Rhodobacterales</taxon>
        <taxon>Paracoccaceae</taxon>
        <taxon>Frigidibacter</taxon>
    </lineage>
</organism>
<dbReference type="Proteomes" id="UP000076128">
    <property type="component" value="Chromosome"/>
</dbReference>
<accession>A0A159Z221</accession>